<protein>
    <recommendedName>
        <fullName evidence="3">Reverse transcriptase domain-containing protein</fullName>
    </recommendedName>
</protein>
<dbReference type="EMBL" id="QJKJ01009891">
    <property type="protein sequence ID" value="RDX75230.1"/>
    <property type="molecule type" value="Genomic_DNA"/>
</dbReference>
<dbReference type="SUPFAM" id="SSF56672">
    <property type="entry name" value="DNA/RNA polymerases"/>
    <property type="match status" value="1"/>
</dbReference>
<dbReference type="AlphaFoldDB" id="A0A371FAB4"/>
<comment type="caution">
    <text evidence="1">The sequence shown here is derived from an EMBL/GenBank/DDBJ whole genome shotgun (WGS) entry which is preliminary data.</text>
</comment>
<proteinExistence type="predicted"/>
<dbReference type="InterPro" id="IPR043502">
    <property type="entry name" value="DNA/RNA_pol_sf"/>
</dbReference>
<name>A0A371FAB4_MUCPR</name>
<dbReference type="PANTHER" id="PTHR24559">
    <property type="entry name" value="TRANSPOSON TY3-I GAG-POL POLYPROTEIN"/>
    <property type="match status" value="1"/>
</dbReference>
<organism evidence="1 2">
    <name type="scientific">Mucuna pruriens</name>
    <name type="common">Velvet bean</name>
    <name type="synonym">Dolichos pruriens</name>
    <dbReference type="NCBI Taxonomy" id="157652"/>
    <lineage>
        <taxon>Eukaryota</taxon>
        <taxon>Viridiplantae</taxon>
        <taxon>Streptophyta</taxon>
        <taxon>Embryophyta</taxon>
        <taxon>Tracheophyta</taxon>
        <taxon>Spermatophyta</taxon>
        <taxon>Magnoliopsida</taxon>
        <taxon>eudicotyledons</taxon>
        <taxon>Gunneridae</taxon>
        <taxon>Pentapetalae</taxon>
        <taxon>rosids</taxon>
        <taxon>fabids</taxon>
        <taxon>Fabales</taxon>
        <taxon>Fabaceae</taxon>
        <taxon>Papilionoideae</taxon>
        <taxon>50 kb inversion clade</taxon>
        <taxon>NPAAA clade</taxon>
        <taxon>indigoferoid/millettioid clade</taxon>
        <taxon>Phaseoleae</taxon>
        <taxon>Mucuna</taxon>
    </lineage>
</organism>
<dbReference type="PANTHER" id="PTHR24559:SF445">
    <property type="entry name" value="RNA-DIRECTED DNA POLYMERASE HOMOLOG"/>
    <property type="match status" value="1"/>
</dbReference>
<dbReference type="OrthoDB" id="1420706at2759"/>
<evidence type="ECO:0008006" key="3">
    <source>
        <dbReference type="Google" id="ProtNLM"/>
    </source>
</evidence>
<dbReference type="Gene3D" id="3.10.10.10">
    <property type="entry name" value="HIV Type 1 Reverse Transcriptase, subunit A, domain 1"/>
    <property type="match status" value="1"/>
</dbReference>
<reference evidence="1" key="1">
    <citation type="submission" date="2018-05" db="EMBL/GenBank/DDBJ databases">
        <title>Draft genome of Mucuna pruriens seed.</title>
        <authorList>
            <person name="Nnadi N.E."/>
            <person name="Vos R."/>
            <person name="Hasami M.H."/>
            <person name="Devisetty U.K."/>
            <person name="Aguiy J.C."/>
        </authorList>
    </citation>
    <scope>NUCLEOTIDE SEQUENCE [LARGE SCALE GENOMIC DNA]</scope>
    <source>
        <strain evidence="1">JCA_2017</strain>
    </source>
</reference>
<evidence type="ECO:0000313" key="2">
    <source>
        <dbReference type="Proteomes" id="UP000257109"/>
    </source>
</evidence>
<feature type="non-terminal residue" evidence="1">
    <location>
        <position position="1"/>
    </location>
</feature>
<sequence>MEEEAHPIRQQHRRLNLTILDVVKKEVSPIQVVPKKSRMTVMKNQHDGWYLCRFRIACESENPIIVSWMDFLDISKSTLHLKTTFTCPFGTFVYTYMPFGLSKAPSTFQHCMTSIVSD</sequence>
<dbReference type="Proteomes" id="UP000257109">
    <property type="component" value="Unassembled WGS sequence"/>
</dbReference>
<dbReference type="InterPro" id="IPR053134">
    <property type="entry name" value="RNA-dir_DNA_polymerase"/>
</dbReference>
<evidence type="ECO:0000313" key="1">
    <source>
        <dbReference type="EMBL" id="RDX75230.1"/>
    </source>
</evidence>
<keyword evidence="2" id="KW-1185">Reference proteome</keyword>
<accession>A0A371FAB4</accession>
<gene>
    <name evidence="1" type="ORF">CR513_44915</name>
</gene>